<dbReference type="RefSeq" id="WP_353933070.1">
    <property type="nucleotide sequence ID" value="NZ_CP150886.1"/>
</dbReference>
<proteinExistence type="predicted"/>
<sequence>MDQGYETKVVEKRKFTHWFWIVPKKETIRVKRPDKKEDYYTVSLQEIIDKANESIEQSIKNIKQGINQYLDEDFKQRVNIFFKDLDIYLSNYRESLIQSQQDQKLQVEEKEKLVTELNYLFSESREKTKKADAFLQYVGDLIRNK</sequence>
<reference evidence="1 2" key="1">
    <citation type="submission" date="2024-04" db="EMBL/GenBank/DDBJ databases">
        <title>Okeanomitos corallinicola gen. &amp; sp. nov. (Nostocales, Cyanobacteria), a new toxic marine heterocyst-forming cyanobacterium from a coral reef.</title>
        <authorList>
            <person name="Li H."/>
            <person name="Li R."/>
            <person name="Kang J."/>
            <person name="Hii K.S."/>
            <person name="Mohamed H.F."/>
            <person name="Xu X."/>
            <person name="Luo Z."/>
        </authorList>
    </citation>
    <scope>NUCLEOTIDE SEQUENCE [LARGE SCALE GENOMIC DNA]</scope>
    <source>
        <strain evidence="1 2">TIOX110</strain>
    </source>
</reference>
<evidence type="ECO:0000313" key="1">
    <source>
        <dbReference type="EMBL" id="WZB90176.1"/>
    </source>
</evidence>
<dbReference type="Proteomes" id="UP001483337">
    <property type="component" value="Chromosome"/>
</dbReference>
<dbReference type="EMBL" id="CP150886">
    <property type="protein sequence ID" value="WZB90176.1"/>
    <property type="molecule type" value="Genomic_DNA"/>
</dbReference>
<keyword evidence="2" id="KW-1185">Reference proteome</keyword>
<organism evidence="1 2">
    <name type="scientific">Okeanomitos corallinicola TIOX110</name>
    <dbReference type="NCBI Taxonomy" id="3133117"/>
    <lineage>
        <taxon>Bacteria</taxon>
        <taxon>Bacillati</taxon>
        <taxon>Cyanobacteriota</taxon>
        <taxon>Cyanophyceae</taxon>
        <taxon>Nostocales</taxon>
        <taxon>Aphanizomenonaceae</taxon>
        <taxon>Okeanomitos</taxon>
    </lineage>
</organism>
<protein>
    <submittedName>
        <fullName evidence="1">Uncharacterized protein</fullName>
    </submittedName>
</protein>
<accession>A0ABZ2UYN4</accession>
<name>A0ABZ2UYN4_9CYAN</name>
<evidence type="ECO:0000313" key="2">
    <source>
        <dbReference type="Proteomes" id="UP001483337"/>
    </source>
</evidence>
<gene>
    <name evidence="1" type="ORF">WJM97_11020</name>
</gene>